<evidence type="ECO:0000256" key="1">
    <source>
        <dbReference type="SAM" id="MobiDB-lite"/>
    </source>
</evidence>
<name>A0A250XLH0_9CHLO</name>
<dbReference type="Pfam" id="PF07491">
    <property type="entry name" value="PPI_Ypi1"/>
    <property type="match status" value="1"/>
</dbReference>
<feature type="region of interest" description="Disordered" evidence="1">
    <location>
        <begin position="74"/>
        <end position="148"/>
    </location>
</feature>
<dbReference type="STRING" id="1157962.A0A250XLH0"/>
<feature type="region of interest" description="Disordered" evidence="1">
    <location>
        <begin position="1"/>
        <end position="24"/>
    </location>
</feature>
<comment type="caution">
    <text evidence="2">The sequence shown here is derived from an EMBL/GenBank/DDBJ whole genome shotgun (WGS) entry which is preliminary data.</text>
</comment>
<sequence length="148" mass="16120">MLASSSSTTLQEEPGEARHKDSNVVETLTLRLVPRRKKKGVKWSQEVVDNEFLGKKSSKKCCIFHKQRVFGEWSDGEDSDQECCKPPITGSNNDDAEAGSTTTNNIRGSDLIQVTSGEIRSQAGGQSSQPHESSHEGNPEDSSLLKAS</sequence>
<keyword evidence="3" id="KW-1185">Reference proteome</keyword>
<dbReference type="GO" id="GO:0005634">
    <property type="term" value="C:nucleus"/>
    <property type="evidence" value="ECO:0007669"/>
    <property type="project" value="TreeGrafter"/>
</dbReference>
<dbReference type="OrthoDB" id="307488at2759"/>
<evidence type="ECO:0000313" key="2">
    <source>
        <dbReference type="EMBL" id="GAX83928.1"/>
    </source>
</evidence>
<dbReference type="AlphaFoldDB" id="A0A250XLH0"/>
<accession>A0A250XLH0</accession>
<dbReference type="PANTHER" id="PTHR20835:SF0">
    <property type="entry name" value="E3 UBIQUITIN-PROTEIN LIGASE PPP1R11"/>
    <property type="match status" value="1"/>
</dbReference>
<proteinExistence type="predicted"/>
<dbReference type="Proteomes" id="UP000232323">
    <property type="component" value="Unassembled WGS sequence"/>
</dbReference>
<dbReference type="EMBL" id="BEGY01000111">
    <property type="protein sequence ID" value="GAX83928.1"/>
    <property type="molecule type" value="Genomic_DNA"/>
</dbReference>
<feature type="compositionally biased region" description="Polar residues" evidence="1">
    <location>
        <begin position="89"/>
        <end position="131"/>
    </location>
</feature>
<evidence type="ECO:0000313" key="3">
    <source>
        <dbReference type="Proteomes" id="UP000232323"/>
    </source>
</evidence>
<organism evidence="2 3">
    <name type="scientific">Chlamydomonas eustigma</name>
    <dbReference type="NCBI Taxonomy" id="1157962"/>
    <lineage>
        <taxon>Eukaryota</taxon>
        <taxon>Viridiplantae</taxon>
        <taxon>Chlorophyta</taxon>
        <taxon>core chlorophytes</taxon>
        <taxon>Chlorophyceae</taxon>
        <taxon>CS clade</taxon>
        <taxon>Chlamydomonadales</taxon>
        <taxon>Chlamydomonadaceae</taxon>
        <taxon>Chlamydomonas</taxon>
    </lineage>
</organism>
<gene>
    <name evidence="2" type="ORF">CEUSTIGMA_g11352.t1</name>
</gene>
<evidence type="ECO:0008006" key="4">
    <source>
        <dbReference type="Google" id="ProtNLM"/>
    </source>
</evidence>
<feature type="compositionally biased region" description="Polar residues" evidence="1">
    <location>
        <begin position="1"/>
        <end position="11"/>
    </location>
</feature>
<dbReference type="GO" id="GO:0004865">
    <property type="term" value="F:protein serine/threonine phosphatase inhibitor activity"/>
    <property type="evidence" value="ECO:0007669"/>
    <property type="project" value="InterPro"/>
</dbReference>
<protein>
    <recommendedName>
        <fullName evidence="4">Protein phosphatase 1 regulatory subunit 11</fullName>
    </recommendedName>
</protein>
<dbReference type="GO" id="GO:0008157">
    <property type="term" value="F:protein phosphatase 1 binding"/>
    <property type="evidence" value="ECO:0007669"/>
    <property type="project" value="TreeGrafter"/>
</dbReference>
<dbReference type="InterPro" id="IPR011107">
    <property type="entry name" value="PPI_Ypi1"/>
</dbReference>
<dbReference type="PANTHER" id="PTHR20835">
    <property type="entry name" value="E3 UBIQUITIN-PROTEIN LIGASE PPP1R11-RELATED"/>
    <property type="match status" value="1"/>
</dbReference>
<reference evidence="2 3" key="1">
    <citation type="submission" date="2017-08" db="EMBL/GenBank/DDBJ databases">
        <title>Acidophilic green algal genome provides insights into adaptation to an acidic environment.</title>
        <authorList>
            <person name="Hirooka S."/>
            <person name="Hirose Y."/>
            <person name="Kanesaki Y."/>
            <person name="Higuchi S."/>
            <person name="Fujiwara T."/>
            <person name="Onuma R."/>
            <person name="Era A."/>
            <person name="Ohbayashi R."/>
            <person name="Uzuka A."/>
            <person name="Nozaki H."/>
            <person name="Yoshikawa H."/>
            <person name="Miyagishima S.Y."/>
        </authorList>
    </citation>
    <scope>NUCLEOTIDE SEQUENCE [LARGE SCALE GENOMIC DNA]</scope>
    <source>
        <strain evidence="2 3">NIES-2499</strain>
    </source>
</reference>